<gene>
    <name evidence="2" type="ORF">BpHYR1_005645</name>
</gene>
<organism evidence="2 3">
    <name type="scientific">Brachionus plicatilis</name>
    <name type="common">Marine rotifer</name>
    <name type="synonym">Brachionus muelleri</name>
    <dbReference type="NCBI Taxonomy" id="10195"/>
    <lineage>
        <taxon>Eukaryota</taxon>
        <taxon>Metazoa</taxon>
        <taxon>Spiralia</taxon>
        <taxon>Gnathifera</taxon>
        <taxon>Rotifera</taxon>
        <taxon>Eurotatoria</taxon>
        <taxon>Monogononta</taxon>
        <taxon>Pseudotrocha</taxon>
        <taxon>Ploima</taxon>
        <taxon>Brachionidae</taxon>
        <taxon>Brachionus</taxon>
    </lineage>
</organism>
<evidence type="ECO:0000256" key="1">
    <source>
        <dbReference type="SAM" id="MobiDB-lite"/>
    </source>
</evidence>
<accession>A0A3M7SYM1</accession>
<proteinExistence type="predicted"/>
<feature type="region of interest" description="Disordered" evidence="1">
    <location>
        <begin position="1"/>
        <end position="40"/>
    </location>
</feature>
<dbReference type="Proteomes" id="UP000276133">
    <property type="component" value="Unassembled WGS sequence"/>
</dbReference>
<evidence type="ECO:0000313" key="2">
    <source>
        <dbReference type="EMBL" id="RNA40933.1"/>
    </source>
</evidence>
<name>A0A3M7SYM1_BRAPC</name>
<feature type="compositionally biased region" description="Basic and acidic residues" evidence="1">
    <location>
        <begin position="27"/>
        <end position="40"/>
    </location>
</feature>
<dbReference type="OrthoDB" id="4843387at2759"/>
<dbReference type="EMBL" id="REGN01000567">
    <property type="protein sequence ID" value="RNA40933.1"/>
    <property type="molecule type" value="Genomic_DNA"/>
</dbReference>
<reference evidence="2 3" key="1">
    <citation type="journal article" date="2018" name="Sci. Rep.">
        <title>Genomic signatures of local adaptation to the degree of environmental predictability in rotifers.</title>
        <authorList>
            <person name="Franch-Gras L."/>
            <person name="Hahn C."/>
            <person name="Garcia-Roger E.M."/>
            <person name="Carmona M.J."/>
            <person name="Serra M."/>
            <person name="Gomez A."/>
        </authorList>
    </citation>
    <scope>NUCLEOTIDE SEQUENCE [LARGE SCALE GENOMIC DNA]</scope>
    <source>
        <strain evidence="2">HYR1</strain>
    </source>
</reference>
<sequence>MCLAHKNAKEKAKLSGVSPKCVSSTKKRYEETSSVSDRSHSDRLENILHIVIKNLVILEKPHNSLLAYPNRLGLRIKIRGNDIKKLIAFSKS</sequence>
<evidence type="ECO:0000313" key="3">
    <source>
        <dbReference type="Proteomes" id="UP000276133"/>
    </source>
</evidence>
<dbReference type="AlphaFoldDB" id="A0A3M7SYM1"/>
<keyword evidence="3" id="KW-1185">Reference proteome</keyword>
<comment type="caution">
    <text evidence="2">The sequence shown here is derived from an EMBL/GenBank/DDBJ whole genome shotgun (WGS) entry which is preliminary data.</text>
</comment>
<protein>
    <submittedName>
        <fullName evidence="2">Uncharacterized protein</fullName>
    </submittedName>
</protein>